<dbReference type="Proteomes" id="UP001183610">
    <property type="component" value="Unassembled WGS sequence"/>
</dbReference>
<comment type="caution">
    <text evidence="9">The sequence shown here is derived from an EMBL/GenBank/DDBJ whole genome shotgun (WGS) entry which is preliminary data.</text>
</comment>
<dbReference type="Pfam" id="PF13396">
    <property type="entry name" value="PLDc_N"/>
    <property type="match status" value="1"/>
</dbReference>
<keyword evidence="4 7" id="KW-1133">Transmembrane helix</keyword>
<feature type="compositionally biased region" description="Basic and acidic residues" evidence="6">
    <location>
        <begin position="89"/>
        <end position="127"/>
    </location>
</feature>
<evidence type="ECO:0000313" key="9">
    <source>
        <dbReference type="EMBL" id="MDT0409822.1"/>
    </source>
</evidence>
<keyword evidence="5 7" id="KW-0472">Membrane</keyword>
<comment type="subcellular location">
    <subcellularLocation>
        <location evidence="1">Cell membrane</location>
        <topology evidence="1">Multi-pass membrane protein</topology>
    </subcellularLocation>
</comment>
<gene>
    <name evidence="9" type="ORF">RM698_12275</name>
</gene>
<evidence type="ECO:0000256" key="1">
    <source>
        <dbReference type="ARBA" id="ARBA00004651"/>
    </source>
</evidence>
<evidence type="ECO:0000256" key="5">
    <source>
        <dbReference type="ARBA" id="ARBA00023136"/>
    </source>
</evidence>
<protein>
    <submittedName>
        <fullName evidence="9">PLD nuclease N-terminal domain-containing protein</fullName>
    </submittedName>
</protein>
<feature type="compositionally biased region" description="Low complexity" evidence="6">
    <location>
        <begin position="130"/>
        <end position="145"/>
    </location>
</feature>
<evidence type="ECO:0000256" key="7">
    <source>
        <dbReference type="SAM" id="Phobius"/>
    </source>
</evidence>
<feature type="domain" description="Cardiolipin synthase N-terminal" evidence="8">
    <location>
        <begin position="12"/>
        <end position="57"/>
    </location>
</feature>
<evidence type="ECO:0000256" key="2">
    <source>
        <dbReference type="ARBA" id="ARBA00022475"/>
    </source>
</evidence>
<evidence type="ECO:0000259" key="8">
    <source>
        <dbReference type="Pfam" id="PF13396"/>
    </source>
</evidence>
<name>A0ABU2R0E8_9ACTN</name>
<keyword evidence="2" id="KW-1003">Cell membrane</keyword>
<dbReference type="InterPro" id="IPR027379">
    <property type="entry name" value="CLS_N"/>
</dbReference>
<sequence length="191" mass="21026">MLRVLLILLPLALCVFAFIDCVTTAEEDVRWLPKPLWAILILLFQIVGPVCWLIIGRERGYAAGAASRAGGGRGGWVAPDDNPEFLNSLRKDDRSGREDDRPGSPDDRSGREDDRPGSADDHEEDRPFSPAAETPEAPRTPTTPEVGIPAPAGSEDDAARLRAWEEDLRRREDELRRKDADEGTDKGNGKS</sequence>
<reference evidence="10" key="1">
    <citation type="submission" date="2023-07" db="EMBL/GenBank/DDBJ databases">
        <title>30 novel species of actinomycetes from the DSMZ collection.</title>
        <authorList>
            <person name="Nouioui I."/>
        </authorList>
    </citation>
    <scope>NUCLEOTIDE SEQUENCE [LARGE SCALE GENOMIC DNA]</scope>
    <source>
        <strain evidence="10">DSM 41979</strain>
    </source>
</reference>
<keyword evidence="10" id="KW-1185">Reference proteome</keyword>
<dbReference type="EMBL" id="JAVRET010000023">
    <property type="protein sequence ID" value="MDT0409822.1"/>
    <property type="molecule type" value="Genomic_DNA"/>
</dbReference>
<feature type="transmembrane region" description="Helical" evidence="7">
    <location>
        <begin position="35"/>
        <end position="55"/>
    </location>
</feature>
<evidence type="ECO:0000256" key="6">
    <source>
        <dbReference type="SAM" id="MobiDB-lite"/>
    </source>
</evidence>
<evidence type="ECO:0000256" key="4">
    <source>
        <dbReference type="ARBA" id="ARBA00022989"/>
    </source>
</evidence>
<feature type="region of interest" description="Disordered" evidence="6">
    <location>
        <begin position="70"/>
        <end position="191"/>
    </location>
</feature>
<evidence type="ECO:0000313" key="10">
    <source>
        <dbReference type="Proteomes" id="UP001183610"/>
    </source>
</evidence>
<accession>A0ABU2R0E8</accession>
<proteinExistence type="predicted"/>
<feature type="compositionally biased region" description="Basic and acidic residues" evidence="6">
    <location>
        <begin position="157"/>
        <end position="191"/>
    </location>
</feature>
<evidence type="ECO:0000256" key="3">
    <source>
        <dbReference type="ARBA" id="ARBA00022692"/>
    </source>
</evidence>
<organism evidence="9 10">
    <name type="scientific">Streptomyces evansiae</name>
    <dbReference type="NCBI Taxonomy" id="3075535"/>
    <lineage>
        <taxon>Bacteria</taxon>
        <taxon>Bacillati</taxon>
        <taxon>Actinomycetota</taxon>
        <taxon>Actinomycetes</taxon>
        <taxon>Kitasatosporales</taxon>
        <taxon>Streptomycetaceae</taxon>
        <taxon>Streptomyces</taxon>
    </lineage>
</organism>
<keyword evidence="3 7" id="KW-0812">Transmembrane</keyword>
<dbReference type="RefSeq" id="WP_010265659.1">
    <property type="nucleotide sequence ID" value="NZ_JAVRET010000023.1"/>
</dbReference>